<sequence length="56" mass="6119">MIANDAEYIGRRRRARRVAAAAGSGGACGHRSVRARPALDPRWRCANYAHASPHFS</sequence>
<dbReference type="Proteomes" id="UP000053268">
    <property type="component" value="Unassembled WGS sequence"/>
</dbReference>
<gene>
    <name evidence="1" type="ORF">RR46_04279</name>
</gene>
<dbReference type="AlphaFoldDB" id="A0A194QDW7"/>
<protein>
    <submittedName>
        <fullName evidence="1">Uncharacterized protein</fullName>
    </submittedName>
</protein>
<evidence type="ECO:0000313" key="1">
    <source>
        <dbReference type="EMBL" id="KPJ03667.1"/>
    </source>
</evidence>
<keyword evidence="2" id="KW-1185">Reference proteome</keyword>
<proteinExistence type="predicted"/>
<accession>A0A194QDW7</accession>
<name>A0A194QDW7_PAPXU</name>
<dbReference type="EMBL" id="KQ459144">
    <property type="protein sequence ID" value="KPJ03667.1"/>
    <property type="molecule type" value="Genomic_DNA"/>
</dbReference>
<organism evidence="1 2">
    <name type="scientific">Papilio xuthus</name>
    <name type="common">Asian swallowtail butterfly</name>
    <dbReference type="NCBI Taxonomy" id="66420"/>
    <lineage>
        <taxon>Eukaryota</taxon>
        <taxon>Metazoa</taxon>
        <taxon>Ecdysozoa</taxon>
        <taxon>Arthropoda</taxon>
        <taxon>Hexapoda</taxon>
        <taxon>Insecta</taxon>
        <taxon>Pterygota</taxon>
        <taxon>Neoptera</taxon>
        <taxon>Endopterygota</taxon>
        <taxon>Lepidoptera</taxon>
        <taxon>Glossata</taxon>
        <taxon>Ditrysia</taxon>
        <taxon>Papilionoidea</taxon>
        <taxon>Papilionidae</taxon>
        <taxon>Papilioninae</taxon>
        <taxon>Papilio</taxon>
    </lineage>
</organism>
<reference evidence="1 2" key="1">
    <citation type="journal article" date="2015" name="Nat. Commun.">
        <title>Outbred genome sequencing and CRISPR/Cas9 gene editing in butterflies.</title>
        <authorList>
            <person name="Li X."/>
            <person name="Fan D."/>
            <person name="Zhang W."/>
            <person name="Liu G."/>
            <person name="Zhang L."/>
            <person name="Zhao L."/>
            <person name="Fang X."/>
            <person name="Chen L."/>
            <person name="Dong Y."/>
            <person name="Chen Y."/>
            <person name="Ding Y."/>
            <person name="Zhao R."/>
            <person name="Feng M."/>
            <person name="Zhu Y."/>
            <person name="Feng Y."/>
            <person name="Jiang X."/>
            <person name="Zhu D."/>
            <person name="Xiang H."/>
            <person name="Feng X."/>
            <person name="Li S."/>
            <person name="Wang J."/>
            <person name="Zhang G."/>
            <person name="Kronforst M.R."/>
            <person name="Wang W."/>
        </authorList>
    </citation>
    <scope>NUCLEOTIDE SEQUENCE [LARGE SCALE GENOMIC DNA]</scope>
    <source>
        <strain evidence="1">Ya'a_city_454_Px</strain>
        <tissue evidence="1">Whole body</tissue>
    </source>
</reference>
<evidence type="ECO:0000313" key="2">
    <source>
        <dbReference type="Proteomes" id="UP000053268"/>
    </source>
</evidence>